<proteinExistence type="predicted"/>
<sequence>MQNTGFLEIKVNGKKGNKPLTPDNYDIRELIEIIGNVENLLFPLDKRDRPAITYEMQEGSVRHLFRTSLQYIIGFNAVLGEIERTNKLDFLDLNTAKAFEAFQEVAVKYDYSLEVGTSLEQSNKLNINKETQFKRSEAIWADAEFYFYGKVTNAGGKDRANMHLLTEELGTIRIQTPISFLKQYESNLLYKSFGVRAIGRQNSQTGEIDLSSLKFIELSGYDPKYDESYLNDLIAKAENSWSNIPEKESWLREIRGGYE</sequence>
<dbReference type="OrthoDB" id="6057423at2"/>
<protein>
    <submittedName>
        <fullName evidence="1">Uncharacterized protein</fullName>
    </submittedName>
</protein>
<evidence type="ECO:0000313" key="1">
    <source>
        <dbReference type="EMBL" id="SFB40137.1"/>
    </source>
</evidence>
<dbReference type="Proteomes" id="UP000198790">
    <property type="component" value="Unassembled WGS sequence"/>
</dbReference>
<name>A0A1I1AQC9_9BACT</name>
<dbReference type="STRING" id="237018.SAMN04489723_10934"/>
<keyword evidence="2" id="KW-1185">Reference proteome</keyword>
<evidence type="ECO:0000313" key="2">
    <source>
        <dbReference type="Proteomes" id="UP000198790"/>
    </source>
</evidence>
<gene>
    <name evidence="1" type="ORF">SAMN04489723_10934</name>
</gene>
<dbReference type="AlphaFoldDB" id="A0A1I1AQC9"/>
<accession>A0A1I1AQC9</accession>
<organism evidence="1 2">
    <name type="scientific">Algoriphagus aquimarinus</name>
    <dbReference type="NCBI Taxonomy" id="237018"/>
    <lineage>
        <taxon>Bacteria</taxon>
        <taxon>Pseudomonadati</taxon>
        <taxon>Bacteroidota</taxon>
        <taxon>Cytophagia</taxon>
        <taxon>Cytophagales</taxon>
        <taxon>Cyclobacteriaceae</taxon>
        <taxon>Algoriphagus</taxon>
    </lineage>
</organism>
<dbReference type="EMBL" id="FOKK01000009">
    <property type="protein sequence ID" value="SFB40137.1"/>
    <property type="molecule type" value="Genomic_DNA"/>
</dbReference>
<reference evidence="1 2" key="1">
    <citation type="submission" date="2016-10" db="EMBL/GenBank/DDBJ databases">
        <authorList>
            <person name="de Groot N.N."/>
        </authorList>
    </citation>
    <scope>NUCLEOTIDE SEQUENCE [LARGE SCALE GENOMIC DNA]</scope>
    <source>
        <strain evidence="1 2">DSM 23399</strain>
    </source>
</reference>
<dbReference type="RefSeq" id="WP_092898022.1">
    <property type="nucleotide sequence ID" value="NZ_FOKK01000009.1"/>
</dbReference>